<protein>
    <recommendedName>
        <fullName evidence="1">Endonuclease/exonuclease/phosphatase domain-containing protein</fullName>
    </recommendedName>
</protein>
<dbReference type="PANTHER" id="PTHR14859">
    <property type="entry name" value="CALCOFLUOR WHITE HYPERSENSITIVE PROTEIN PRECURSOR"/>
    <property type="match status" value="1"/>
</dbReference>
<dbReference type="OrthoDB" id="9812537at2"/>
<dbReference type="InterPro" id="IPR005135">
    <property type="entry name" value="Endo/exonuclease/phosphatase"/>
</dbReference>
<dbReference type="RefSeq" id="WP_080522791.1">
    <property type="nucleotide sequence ID" value="NZ_LPUF01000001.1"/>
</dbReference>
<comment type="caution">
    <text evidence="2">The sequence shown here is derived from an EMBL/GenBank/DDBJ whole genome shotgun (WGS) entry which is preliminary data.</text>
</comment>
<name>A0A1V8M9I0_9GAMM</name>
<dbReference type="AlphaFoldDB" id="A0A1V8M9I0"/>
<dbReference type="PANTHER" id="PTHR14859:SF1">
    <property type="entry name" value="PGAP2-INTERACTING PROTEIN"/>
    <property type="match status" value="1"/>
</dbReference>
<evidence type="ECO:0000313" key="2">
    <source>
        <dbReference type="EMBL" id="OQK18186.1"/>
    </source>
</evidence>
<sequence length="289" mass="34409">MELSLLTLNLHTYHQHSRHCPFDTMHHHEREVHIIAEAIAQLRIDVICFQEVGEYMHDPITHPYGESPSNMAYRITQKLRSWGNYYHIHQDWSHIGFDRWREGTAILSRYPMQHQHSAYVSNDQSKDNYMSRNVTLTGIDVPWYGLVHISNVHLSWSNHGFYEEYNRLKNLIYSRMNFGFRADLLVGDFNAPAGEDAYNYIVGNQEYVDQFFQMHPQRFYEPSFQGHIDGWYNSPPKRIDYIFKRHDSQIKITSLEVIFNHRFFPVVSDHFGYLARFYLFSTSSLISYL</sequence>
<keyword evidence="3" id="KW-1185">Reference proteome</keyword>
<accession>A0A1V8M9I0</accession>
<dbReference type="GO" id="GO:0003824">
    <property type="term" value="F:catalytic activity"/>
    <property type="evidence" value="ECO:0007669"/>
    <property type="project" value="InterPro"/>
</dbReference>
<organism evidence="2 3">
    <name type="scientific">Methyloprofundus sedimenti</name>
    <dbReference type="NCBI Taxonomy" id="1420851"/>
    <lineage>
        <taxon>Bacteria</taxon>
        <taxon>Pseudomonadati</taxon>
        <taxon>Pseudomonadota</taxon>
        <taxon>Gammaproteobacteria</taxon>
        <taxon>Methylococcales</taxon>
        <taxon>Methylococcaceae</taxon>
        <taxon>Methyloprofundus</taxon>
    </lineage>
</organism>
<dbReference type="GO" id="GO:0016020">
    <property type="term" value="C:membrane"/>
    <property type="evidence" value="ECO:0007669"/>
    <property type="project" value="GOC"/>
</dbReference>
<dbReference type="STRING" id="1420851.AU255_10220"/>
<evidence type="ECO:0000313" key="3">
    <source>
        <dbReference type="Proteomes" id="UP000191980"/>
    </source>
</evidence>
<proteinExistence type="predicted"/>
<reference evidence="2 3" key="1">
    <citation type="submission" date="2015-12" db="EMBL/GenBank/DDBJ databases">
        <authorList>
            <person name="Shamseldin A."/>
            <person name="Moawad H."/>
            <person name="Abd El-Rahim W.M."/>
            <person name="Sadowsky M.J."/>
        </authorList>
    </citation>
    <scope>NUCLEOTIDE SEQUENCE [LARGE SCALE GENOMIC DNA]</scope>
    <source>
        <strain evidence="2 3">WF1</strain>
    </source>
</reference>
<dbReference type="GO" id="GO:0006506">
    <property type="term" value="P:GPI anchor biosynthetic process"/>
    <property type="evidence" value="ECO:0007669"/>
    <property type="project" value="TreeGrafter"/>
</dbReference>
<dbReference type="SUPFAM" id="SSF56219">
    <property type="entry name" value="DNase I-like"/>
    <property type="match status" value="1"/>
</dbReference>
<feature type="domain" description="Endonuclease/exonuclease/phosphatase" evidence="1">
    <location>
        <begin position="35"/>
        <end position="270"/>
    </location>
</feature>
<dbReference type="Proteomes" id="UP000191980">
    <property type="component" value="Unassembled WGS sequence"/>
</dbReference>
<evidence type="ECO:0000259" key="1">
    <source>
        <dbReference type="Pfam" id="PF03372"/>
    </source>
</evidence>
<dbReference type="InterPro" id="IPR051916">
    <property type="entry name" value="GPI-anchor_lipid_remodeler"/>
</dbReference>
<dbReference type="InterPro" id="IPR036691">
    <property type="entry name" value="Endo/exonu/phosph_ase_sf"/>
</dbReference>
<dbReference type="Pfam" id="PF03372">
    <property type="entry name" value="Exo_endo_phos"/>
    <property type="match status" value="1"/>
</dbReference>
<dbReference type="EMBL" id="LPUF01000001">
    <property type="protein sequence ID" value="OQK18186.1"/>
    <property type="molecule type" value="Genomic_DNA"/>
</dbReference>
<gene>
    <name evidence="2" type="ORF">AU255_10220</name>
</gene>
<dbReference type="Gene3D" id="3.60.10.10">
    <property type="entry name" value="Endonuclease/exonuclease/phosphatase"/>
    <property type="match status" value="1"/>
</dbReference>